<dbReference type="GeneID" id="31011470"/>
<dbReference type="Proteomes" id="UP000183809">
    <property type="component" value="Unassembled WGS sequence"/>
</dbReference>
<feature type="region of interest" description="Disordered" evidence="2">
    <location>
        <begin position="643"/>
        <end position="667"/>
    </location>
</feature>
<keyword evidence="1" id="KW-0175">Coiled coil</keyword>
<name>A0A1J9R5F4_9PEZI</name>
<dbReference type="EMBL" id="MNUE01000015">
    <property type="protein sequence ID" value="OJD35832.1"/>
    <property type="molecule type" value="Genomic_DNA"/>
</dbReference>
<feature type="region of interest" description="Disordered" evidence="2">
    <location>
        <begin position="291"/>
        <end position="393"/>
    </location>
</feature>
<evidence type="ECO:0000313" key="3">
    <source>
        <dbReference type="EMBL" id="OJD35832.1"/>
    </source>
</evidence>
<feature type="compositionally biased region" description="Polar residues" evidence="2">
    <location>
        <begin position="645"/>
        <end position="660"/>
    </location>
</feature>
<comment type="caution">
    <text evidence="3">The sequence shown here is derived from an EMBL/GenBank/DDBJ whole genome shotgun (WGS) entry which is preliminary data.</text>
</comment>
<proteinExistence type="predicted"/>
<protein>
    <submittedName>
        <fullName evidence="3">Uncharacterized protein</fullName>
    </submittedName>
</protein>
<dbReference type="OrthoDB" id="4088568at2759"/>
<feature type="coiled-coil region" evidence="1">
    <location>
        <begin position="60"/>
        <end position="213"/>
    </location>
</feature>
<reference evidence="3 4" key="1">
    <citation type="submission" date="2016-10" db="EMBL/GenBank/DDBJ databases">
        <title>Proteomics and genomics reveal pathogen-plant mechanisms compatible with a hemibiotrophic lifestyle of Diplodia corticola.</title>
        <authorList>
            <person name="Fernandes I."/>
            <person name="De Jonge R."/>
            <person name="Van De Peer Y."/>
            <person name="Devreese B."/>
            <person name="Alves A."/>
            <person name="Esteves A.C."/>
        </authorList>
    </citation>
    <scope>NUCLEOTIDE SEQUENCE [LARGE SCALE GENOMIC DNA]</scope>
    <source>
        <strain evidence="3 4">CBS 112549</strain>
    </source>
</reference>
<evidence type="ECO:0000256" key="2">
    <source>
        <dbReference type="SAM" id="MobiDB-lite"/>
    </source>
</evidence>
<dbReference type="AlphaFoldDB" id="A0A1J9R5F4"/>
<feature type="region of interest" description="Disordered" evidence="2">
    <location>
        <begin position="424"/>
        <end position="491"/>
    </location>
</feature>
<accession>A0A1J9R5F4</accession>
<dbReference type="RefSeq" id="XP_020132092.1">
    <property type="nucleotide sequence ID" value="XM_020271211.1"/>
</dbReference>
<gene>
    <name evidence="3" type="ORF">BKCO1_15000114</name>
</gene>
<organism evidence="3 4">
    <name type="scientific">Diplodia corticola</name>
    <dbReference type="NCBI Taxonomy" id="236234"/>
    <lineage>
        <taxon>Eukaryota</taxon>
        <taxon>Fungi</taxon>
        <taxon>Dikarya</taxon>
        <taxon>Ascomycota</taxon>
        <taxon>Pezizomycotina</taxon>
        <taxon>Dothideomycetes</taxon>
        <taxon>Dothideomycetes incertae sedis</taxon>
        <taxon>Botryosphaeriales</taxon>
        <taxon>Botryosphaeriaceae</taxon>
        <taxon>Diplodia</taxon>
    </lineage>
</organism>
<feature type="compositionally biased region" description="Polar residues" evidence="2">
    <location>
        <begin position="463"/>
        <end position="474"/>
    </location>
</feature>
<feature type="compositionally biased region" description="Low complexity" evidence="2">
    <location>
        <begin position="684"/>
        <end position="705"/>
    </location>
</feature>
<feature type="compositionally biased region" description="Basic residues" evidence="2">
    <location>
        <begin position="746"/>
        <end position="755"/>
    </location>
</feature>
<feature type="compositionally biased region" description="Basic residues" evidence="2">
    <location>
        <begin position="353"/>
        <end position="367"/>
    </location>
</feature>
<keyword evidence="4" id="KW-1185">Reference proteome</keyword>
<feature type="compositionally biased region" description="Low complexity" evidence="2">
    <location>
        <begin position="430"/>
        <end position="447"/>
    </location>
</feature>
<dbReference type="STRING" id="236234.A0A1J9R5F4"/>
<evidence type="ECO:0000256" key="1">
    <source>
        <dbReference type="SAM" id="Coils"/>
    </source>
</evidence>
<evidence type="ECO:0000313" key="4">
    <source>
        <dbReference type="Proteomes" id="UP000183809"/>
    </source>
</evidence>
<feature type="region of interest" description="Disordered" evidence="2">
    <location>
        <begin position="790"/>
        <end position="821"/>
    </location>
</feature>
<feature type="region of interest" description="Disordered" evidence="2">
    <location>
        <begin position="683"/>
        <end position="770"/>
    </location>
</feature>
<feature type="region of interest" description="Disordered" evidence="2">
    <location>
        <begin position="541"/>
        <end position="563"/>
    </location>
</feature>
<feature type="compositionally biased region" description="Polar residues" evidence="2">
    <location>
        <begin position="554"/>
        <end position="563"/>
    </location>
</feature>
<feature type="compositionally biased region" description="Low complexity" evidence="2">
    <location>
        <begin position="718"/>
        <end position="735"/>
    </location>
</feature>
<sequence>MDEPVSPRTSAEPGIPQCCCGRTDCAFLSHNGELLESLERDVQTAAQLGQALLQRHEAYIADSEAERRRMAAKIESLEHEKADLEARNAKTVQENRALLDQLEAINNAATETDAHCHELTAALMETQEELQRMTNLASRTESLERQLAELEREQQELQNKLSNTSYDEKSAVRRWRKAEQTIAALTEQMERIEKEAKEERERHVEVVSRMERRRAVERELETAAGRLKGAAAAKASGHDKTGTNVVSHFVKDILQDNANLQLGIVELREMLMNSNDEVERLREQLLLHQPMSEASEDPSGPSLQKELGLESEEPQEPPEPPEPQESQETPKEPRQLHVHHHYHAAPTASKDPRKGHLQRRSSKKRRNVAAPSHFAPPPGMHTPRSSISMPRPTTPCSAATILSQTAVTIPSTVKGHAHRWSVASHQTGVSMAPSSVPSSPYSRRTSSIFDRMFSDAGPDDSSRPTSPESNNDPGSPNFAPISTRGKGPARTLTTPAAFKLHAKAAPSIEVSATASSRISEEELDSLAPICQDVITEEHETASDADVSGIDMSTPEAQSSQTSDEVYTNGQIGHGLRRATSHESLLSVRGMDMSVHARPSFIAPNSPSSQAMASLSNMVARPSISYRHDQDASAAHRSLLAGFTADQRSGGQSSRPNKQSNSGGGIGRKVGGWVFGKWGFAPTPTRGAEATGADAAASTSTTTSLSPNAQAPATQDGRASSSSTTSSADSSSTAATQVPSASGMAPRRSKSHRHRTPGINQAGPIQGLGPSMKAPFKVVVKQDEVDVDALRESLAEAGDSPVRTTEPQIRIEPPSETTAAGA</sequence>